<name>A0ABS2VT96_STRAS</name>
<evidence type="ECO:0000313" key="1">
    <source>
        <dbReference type="EMBL" id="MBN0046265.1"/>
    </source>
</evidence>
<reference evidence="1 2" key="1">
    <citation type="submission" date="2021-02" db="EMBL/GenBank/DDBJ databases">
        <title>Whole genome sequencing of Streptomyces actuosus VRA1.</title>
        <authorList>
            <person name="Sen G."/>
            <person name="Sen A."/>
        </authorList>
    </citation>
    <scope>NUCLEOTIDE SEQUENCE [LARGE SCALE GENOMIC DNA]</scope>
    <source>
        <strain evidence="1 2">VRA1</strain>
    </source>
</reference>
<accession>A0ABS2VT96</accession>
<organism evidence="1 2">
    <name type="scientific">Streptomyces actuosus</name>
    <dbReference type="NCBI Taxonomy" id="1885"/>
    <lineage>
        <taxon>Bacteria</taxon>
        <taxon>Bacillati</taxon>
        <taxon>Actinomycetota</taxon>
        <taxon>Actinomycetes</taxon>
        <taxon>Kitasatosporales</taxon>
        <taxon>Streptomycetaceae</taxon>
        <taxon>Streptomyces</taxon>
    </lineage>
</organism>
<sequence length="137" mass="15165">MGSRRRVRRMEAGGTVYGWCFGHRHDRVRGYPGCRSTVTLWRPRGAACLRLVFHPSPGRVVAGSFFDEATVVRLPDREHLNLHEPGSVRALLDESLVRGLFPAAGTVEVDGWPLFDAVRPLDPSESDQLFGPADVEG</sequence>
<dbReference type="RefSeq" id="WP_205384414.1">
    <property type="nucleotide sequence ID" value="NZ_JAFFZS010000014.1"/>
</dbReference>
<protein>
    <submittedName>
        <fullName evidence="1">Uncharacterized protein</fullName>
    </submittedName>
</protein>
<proteinExistence type="predicted"/>
<evidence type="ECO:0000313" key="2">
    <source>
        <dbReference type="Proteomes" id="UP000788262"/>
    </source>
</evidence>
<keyword evidence="2" id="KW-1185">Reference proteome</keyword>
<comment type="caution">
    <text evidence="1">The sequence shown here is derived from an EMBL/GenBank/DDBJ whole genome shotgun (WGS) entry which is preliminary data.</text>
</comment>
<gene>
    <name evidence="1" type="ORF">JS756_19580</name>
</gene>
<dbReference type="EMBL" id="JAFFZS010000014">
    <property type="protein sequence ID" value="MBN0046265.1"/>
    <property type="molecule type" value="Genomic_DNA"/>
</dbReference>
<dbReference type="Proteomes" id="UP000788262">
    <property type="component" value="Unassembled WGS sequence"/>
</dbReference>